<reference evidence="3" key="1">
    <citation type="submission" date="2023-04" db="EMBL/GenBank/DDBJ databases">
        <title>Black Yeasts Isolated from many extreme environments.</title>
        <authorList>
            <person name="Coleine C."/>
            <person name="Stajich J.E."/>
            <person name="Selbmann L."/>
        </authorList>
    </citation>
    <scope>NUCLEOTIDE SEQUENCE</scope>
    <source>
        <strain evidence="3">CCFEE 5312</strain>
    </source>
</reference>
<dbReference type="InterPro" id="IPR056009">
    <property type="entry name" value="DUF7587"/>
</dbReference>
<dbReference type="Proteomes" id="UP001271007">
    <property type="component" value="Unassembled WGS sequence"/>
</dbReference>
<feature type="region of interest" description="Disordered" evidence="1">
    <location>
        <begin position="257"/>
        <end position="291"/>
    </location>
</feature>
<sequence length="331" mass="36953">MPYFLGDQVREPAGRLRDKIRHRIDDIARHGPRFLFRAHSPESGGSEKLNAPDVITTRATLNGTSPSSIHDVPVKQLARVVFSHLGWQDCNTLFSSWTQSLQVAVRIARNYSQHEGRQMWISIIDTKRLPSTNTMLYTPALGQVLGTQEMFSDEFLCYGTVAGGAIRSAPYSELEKHGINWLFPSNNLLSDPGKAFSIAVDIAKLFGDRFSLPVATYLLATHVAAMAILAEKPTHLPDTMPAIVCLRELVLKFQQTGTTSTNNRKRHTEDVDGSENESALRARQNGSKSKHYISQYEKQNLVIDMAFYGMGSDKPEPEPPEVKKLKIEMKG</sequence>
<protein>
    <recommendedName>
        <fullName evidence="2">DUF7587 domain-containing protein</fullName>
    </recommendedName>
</protein>
<accession>A0AAJ0GJH2</accession>
<dbReference type="EMBL" id="JAWDJX010000001">
    <property type="protein sequence ID" value="KAK3058787.1"/>
    <property type="molecule type" value="Genomic_DNA"/>
</dbReference>
<evidence type="ECO:0000256" key="1">
    <source>
        <dbReference type="SAM" id="MobiDB-lite"/>
    </source>
</evidence>
<organism evidence="3 4">
    <name type="scientific">Extremus antarcticus</name>
    <dbReference type="NCBI Taxonomy" id="702011"/>
    <lineage>
        <taxon>Eukaryota</taxon>
        <taxon>Fungi</taxon>
        <taxon>Dikarya</taxon>
        <taxon>Ascomycota</taxon>
        <taxon>Pezizomycotina</taxon>
        <taxon>Dothideomycetes</taxon>
        <taxon>Dothideomycetidae</taxon>
        <taxon>Mycosphaerellales</taxon>
        <taxon>Extremaceae</taxon>
        <taxon>Extremus</taxon>
    </lineage>
</organism>
<dbReference type="Pfam" id="PF24494">
    <property type="entry name" value="DUF7587"/>
    <property type="match status" value="1"/>
</dbReference>
<evidence type="ECO:0000313" key="3">
    <source>
        <dbReference type="EMBL" id="KAK3058787.1"/>
    </source>
</evidence>
<feature type="domain" description="DUF7587" evidence="2">
    <location>
        <begin position="32"/>
        <end position="167"/>
    </location>
</feature>
<comment type="caution">
    <text evidence="3">The sequence shown here is derived from an EMBL/GenBank/DDBJ whole genome shotgun (WGS) entry which is preliminary data.</text>
</comment>
<gene>
    <name evidence="3" type="ORF">LTR09_000352</name>
</gene>
<feature type="compositionally biased region" description="Basic and acidic residues" evidence="1">
    <location>
        <begin position="313"/>
        <end position="331"/>
    </location>
</feature>
<evidence type="ECO:0000313" key="4">
    <source>
        <dbReference type="Proteomes" id="UP001271007"/>
    </source>
</evidence>
<dbReference type="AlphaFoldDB" id="A0AAJ0GJH2"/>
<name>A0AAJ0GJH2_9PEZI</name>
<evidence type="ECO:0000259" key="2">
    <source>
        <dbReference type="Pfam" id="PF24494"/>
    </source>
</evidence>
<keyword evidence="4" id="KW-1185">Reference proteome</keyword>
<proteinExistence type="predicted"/>
<feature type="region of interest" description="Disordered" evidence="1">
    <location>
        <begin position="310"/>
        <end position="331"/>
    </location>
</feature>